<name>A0A238WVD3_9ACTN</name>
<dbReference type="OrthoDB" id="7210783at2"/>
<organism evidence="1 2">
    <name type="scientific">Blastococcus mobilis</name>
    <dbReference type="NCBI Taxonomy" id="1938746"/>
    <lineage>
        <taxon>Bacteria</taxon>
        <taxon>Bacillati</taxon>
        <taxon>Actinomycetota</taxon>
        <taxon>Actinomycetes</taxon>
        <taxon>Geodermatophilales</taxon>
        <taxon>Geodermatophilaceae</taxon>
        <taxon>Blastococcus</taxon>
    </lineage>
</organism>
<evidence type="ECO:0000313" key="2">
    <source>
        <dbReference type="Proteomes" id="UP000198403"/>
    </source>
</evidence>
<sequence length="88" mass="9796">MTNAPTEDSEELLTFTEPNLGFSVGARGDDSLVVRIHPSLESVADRPGAGEEAPYNFYAYSVPLRVRREELLAAAQAWDEDTRPFPER</sequence>
<accession>A0A238WVD3</accession>
<protein>
    <submittedName>
        <fullName evidence="1">Uncharacterized protein</fullName>
    </submittedName>
</protein>
<dbReference type="AlphaFoldDB" id="A0A238WVD3"/>
<dbReference type="InterPro" id="IPR056510">
    <property type="entry name" value="WapI"/>
</dbReference>
<reference evidence="1 2" key="1">
    <citation type="submission" date="2017-06" db="EMBL/GenBank/DDBJ databases">
        <authorList>
            <person name="Kim H.J."/>
            <person name="Triplett B.A."/>
        </authorList>
    </citation>
    <scope>NUCLEOTIDE SEQUENCE [LARGE SCALE GENOMIC DNA]</scope>
    <source>
        <strain evidence="1 2">DSM 44272</strain>
    </source>
</reference>
<proteinExistence type="predicted"/>
<gene>
    <name evidence="1" type="ORF">SAMN06272737_1108</name>
</gene>
<dbReference type="EMBL" id="FZNO01000010">
    <property type="protein sequence ID" value="SNR50403.1"/>
    <property type="molecule type" value="Genomic_DNA"/>
</dbReference>
<dbReference type="Proteomes" id="UP000198403">
    <property type="component" value="Unassembled WGS sequence"/>
</dbReference>
<dbReference type="Pfam" id="PF24716">
    <property type="entry name" value="WapI"/>
    <property type="match status" value="1"/>
</dbReference>
<keyword evidence="2" id="KW-1185">Reference proteome</keyword>
<evidence type="ECO:0000313" key="1">
    <source>
        <dbReference type="EMBL" id="SNR50403.1"/>
    </source>
</evidence>